<sequence>MYKFRDYLNTFLHIHIKQQQRAVGRKKLEDAQSPTARAPSPARPPTARAPSTTTRSTTARTSSPSWPFSSSSRSACTTIRSTTP</sequence>
<feature type="region of interest" description="Disordered" evidence="1">
    <location>
        <begin position="18"/>
        <end position="84"/>
    </location>
</feature>
<evidence type="ECO:0000313" key="2">
    <source>
        <dbReference type="EMBL" id="PNS93951.2"/>
    </source>
</evidence>
<dbReference type="Proteomes" id="UP000006729">
    <property type="component" value="Chromosome 18"/>
</dbReference>
<evidence type="ECO:0000313" key="3">
    <source>
        <dbReference type="Proteomes" id="UP000006729"/>
    </source>
</evidence>
<keyword evidence="3" id="KW-1185">Reference proteome</keyword>
<feature type="compositionally biased region" description="Polar residues" evidence="1">
    <location>
        <begin position="75"/>
        <end position="84"/>
    </location>
</feature>
<accession>A0A2K1WZJ8</accession>
<organism evidence="2 3">
    <name type="scientific">Populus trichocarpa</name>
    <name type="common">Western balsam poplar</name>
    <name type="synonym">Populus balsamifera subsp. trichocarpa</name>
    <dbReference type="NCBI Taxonomy" id="3694"/>
    <lineage>
        <taxon>Eukaryota</taxon>
        <taxon>Viridiplantae</taxon>
        <taxon>Streptophyta</taxon>
        <taxon>Embryophyta</taxon>
        <taxon>Tracheophyta</taxon>
        <taxon>Spermatophyta</taxon>
        <taxon>Magnoliopsida</taxon>
        <taxon>eudicotyledons</taxon>
        <taxon>Gunneridae</taxon>
        <taxon>Pentapetalae</taxon>
        <taxon>rosids</taxon>
        <taxon>fabids</taxon>
        <taxon>Malpighiales</taxon>
        <taxon>Salicaceae</taxon>
        <taxon>Saliceae</taxon>
        <taxon>Populus</taxon>
    </lineage>
</organism>
<evidence type="ECO:0000256" key="1">
    <source>
        <dbReference type="SAM" id="MobiDB-lite"/>
    </source>
</evidence>
<feature type="compositionally biased region" description="Low complexity" evidence="1">
    <location>
        <begin position="33"/>
        <end position="74"/>
    </location>
</feature>
<protein>
    <submittedName>
        <fullName evidence="2">Uncharacterized protein</fullName>
    </submittedName>
</protein>
<name>A0A2K1WZJ8_POPTR</name>
<gene>
    <name evidence="2" type="ORF">POPTR_018G114800</name>
</gene>
<dbReference type="InParanoid" id="A0A2K1WZJ8"/>
<proteinExistence type="predicted"/>
<dbReference type="ExpressionAtlas" id="A0A2K1WZJ8">
    <property type="expression patterns" value="baseline and differential"/>
</dbReference>
<dbReference type="AlphaFoldDB" id="A0A2K1WZJ8"/>
<reference evidence="2 3" key="1">
    <citation type="journal article" date="2006" name="Science">
        <title>The genome of black cottonwood, Populus trichocarpa (Torr. &amp; Gray).</title>
        <authorList>
            <person name="Tuskan G.A."/>
            <person name="Difazio S."/>
            <person name="Jansson S."/>
            <person name="Bohlmann J."/>
            <person name="Grigoriev I."/>
            <person name="Hellsten U."/>
            <person name="Putnam N."/>
            <person name="Ralph S."/>
            <person name="Rombauts S."/>
            <person name="Salamov A."/>
            <person name="Schein J."/>
            <person name="Sterck L."/>
            <person name="Aerts A."/>
            <person name="Bhalerao R.R."/>
            <person name="Bhalerao R.P."/>
            <person name="Blaudez D."/>
            <person name="Boerjan W."/>
            <person name="Brun A."/>
            <person name="Brunner A."/>
            <person name="Busov V."/>
            <person name="Campbell M."/>
            <person name="Carlson J."/>
            <person name="Chalot M."/>
            <person name="Chapman J."/>
            <person name="Chen G.L."/>
            <person name="Cooper D."/>
            <person name="Coutinho P.M."/>
            <person name="Couturier J."/>
            <person name="Covert S."/>
            <person name="Cronk Q."/>
            <person name="Cunningham R."/>
            <person name="Davis J."/>
            <person name="Degroeve S."/>
            <person name="Dejardin A."/>
            <person name="Depamphilis C."/>
            <person name="Detter J."/>
            <person name="Dirks B."/>
            <person name="Dubchak I."/>
            <person name="Duplessis S."/>
            <person name="Ehlting J."/>
            <person name="Ellis B."/>
            <person name="Gendler K."/>
            <person name="Goodstein D."/>
            <person name="Gribskov M."/>
            <person name="Grimwood J."/>
            <person name="Groover A."/>
            <person name="Gunter L."/>
            <person name="Hamberger B."/>
            <person name="Heinze B."/>
            <person name="Helariutta Y."/>
            <person name="Henrissat B."/>
            <person name="Holligan D."/>
            <person name="Holt R."/>
            <person name="Huang W."/>
            <person name="Islam-Faridi N."/>
            <person name="Jones S."/>
            <person name="Jones-Rhoades M."/>
            <person name="Jorgensen R."/>
            <person name="Joshi C."/>
            <person name="Kangasjarvi J."/>
            <person name="Karlsson J."/>
            <person name="Kelleher C."/>
            <person name="Kirkpatrick R."/>
            <person name="Kirst M."/>
            <person name="Kohler A."/>
            <person name="Kalluri U."/>
            <person name="Larimer F."/>
            <person name="Leebens-Mack J."/>
            <person name="Leple J.C."/>
            <person name="Locascio P."/>
            <person name="Lou Y."/>
            <person name="Lucas S."/>
            <person name="Martin F."/>
            <person name="Montanini B."/>
            <person name="Napoli C."/>
            <person name="Nelson D.R."/>
            <person name="Nelson C."/>
            <person name="Nieminen K."/>
            <person name="Nilsson O."/>
            <person name="Pereda V."/>
            <person name="Peter G."/>
            <person name="Philippe R."/>
            <person name="Pilate G."/>
            <person name="Poliakov A."/>
            <person name="Razumovskaya J."/>
            <person name="Richardson P."/>
            <person name="Rinaldi C."/>
            <person name="Ritland K."/>
            <person name="Rouze P."/>
            <person name="Ryaboy D."/>
            <person name="Schmutz J."/>
            <person name="Schrader J."/>
            <person name="Segerman B."/>
            <person name="Shin H."/>
            <person name="Siddiqui A."/>
            <person name="Sterky F."/>
            <person name="Terry A."/>
            <person name="Tsai C.J."/>
            <person name="Uberbacher E."/>
            <person name="Unneberg P."/>
            <person name="Vahala J."/>
            <person name="Wall K."/>
            <person name="Wessler S."/>
            <person name="Yang G."/>
            <person name="Yin T."/>
            <person name="Douglas C."/>
            <person name="Marra M."/>
            <person name="Sandberg G."/>
            <person name="Van de Peer Y."/>
            <person name="Rokhsar D."/>
        </authorList>
    </citation>
    <scope>NUCLEOTIDE SEQUENCE [LARGE SCALE GENOMIC DNA]</scope>
    <source>
        <strain evidence="3">cv. Nisqually</strain>
    </source>
</reference>
<dbReference type="EMBL" id="CM009307">
    <property type="protein sequence ID" value="PNS93951.2"/>
    <property type="molecule type" value="Genomic_DNA"/>
</dbReference>